<keyword evidence="9" id="KW-1185">Reference proteome</keyword>
<keyword evidence="4 8" id="KW-0489">Methyltransferase</keyword>
<dbReference type="SUPFAM" id="SSF53790">
    <property type="entry name" value="Tetrapyrrole methylase"/>
    <property type="match status" value="1"/>
</dbReference>
<dbReference type="InterPro" id="IPR014777">
    <property type="entry name" value="4pyrrole_Mease_sub1"/>
</dbReference>
<dbReference type="PROSITE" id="PS00839">
    <property type="entry name" value="SUMT_1"/>
    <property type="match status" value="1"/>
</dbReference>
<comment type="similarity">
    <text evidence="2">Belongs to the precorrin methyltransferase family.</text>
</comment>
<evidence type="ECO:0000256" key="4">
    <source>
        <dbReference type="ARBA" id="ARBA00022603"/>
    </source>
</evidence>
<name>A0A1I0CXW3_9FIRM</name>
<proteinExistence type="inferred from homology"/>
<evidence type="ECO:0000313" key="8">
    <source>
        <dbReference type="EMBL" id="SET23972.1"/>
    </source>
</evidence>
<dbReference type="Gene3D" id="3.30.950.10">
    <property type="entry name" value="Methyltransferase, Cobalt-precorrin-4 Transmethylase, Domain 2"/>
    <property type="match status" value="1"/>
</dbReference>
<keyword evidence="3" id="KW-0169">Cobalamin biosynthesis</keyword>
<evidence type="ECO:0000256" key="2">
    <source>
        <dbReference type="ARBA" id="ARBA00005879"/>
    </source>
</evidence>
<dbReference type="Pfam" id="PF00590">
    <property type="entry name" value="TP_methylase"/>
    <property type="match status" value="1"/>
</dbReference>
<protein>
    <submittedName>
        <fullName evidence="8">Cobalt-precorrin 4 C11-methyltransferase</fullName>
    </submittedName>
</protein>
<reference evidence="8 9" key="1">
    <citation type="submission" date="2016-10" db="EMBL/GenBank/DDBJ databases">
        <authorList>
            <person name="de Groot N.N."/>
        </authorList>
    </citation>
    <scope>NUCLEOTIDE SEQUENCE [LARGE SCALE GENOMIC DNA]</scope>
    <source>
        <strain evidence="8 9">DSM 18979</strain>
    </source>
</reference>
<dbReference type="GO" id="GO:0009236">
    <property type="term" value="P:cobalamin biosynthetic process"/>
    <property type="evidence" value="ECO:0007669"/>
    <property type="project" value="UniProtKB-UniPathway"/>
</dbReference>
<dbReference type="GO" id="GO:0032259">
    <property type="term" value="P:methylation"/>
    <property type="evidence" value="ECO:0007669"/>
    <property type="project" value="UniProtKB-KW"/>
</dbReference>
<dbReference type="InterPro" id="IPR035996">
    <property type="entry name" value="4pyrrol_Methylase_sf"/>
</dbReference>
<dbReference type="UniPathway" id="UPA00148"/>
<dbReference type="PANTHER" id="PTHR45790">
    <property type="entry name" value="SIROHEME SYNTHASE-RELATED"/>
    <property type="match status" value="1"/>
</dbReference>
<evidence type="ECO:0000256" key="5">
    <source>
        <dbReference type="ARBA" id="ARBA00022679"/>
    </source>
</evidence>
<evidence type="ECO:0000256" key="1">
    <source>
        <dbReference type="ARBA" id="ARBA00004953"/>
    </source>
</evidence>
<dbReference type="CDD" id="cd11641">
    <property type="entry name" value="Precorrin-4_C11-MT"/>
    <property type="match status" value="1"/>
</dbReference>
<dbReference type="Proteomes" id="UP000199568">
    <property type="component" value="Unassembled WGS sequence"/>
</dbReference>
<dbReference type="EMBL" id="FOHU01000006">
    <property type="protein sequence ID" value="SET23972.1"/>
    <property type="molecule type" value="Genomic_DNA"/>
</dbReference>
<dbReference type="PANTHER" id="PTHR45790:SF4">
    <property type="entry name" value="COBALT-PRECORRIN-4 C(11)-METHYLTRANSFERASE"/>
    <property type="match status" value="1"/>
</dbReference>
<gene>
    <name evidence="8" type="ORF">SAMN05660297_01794</name>
</gene>
<dbReference type="InterPro" id="IPR003043">
    <property type="entry name" value="Uropor_MeTrfase_CS"/>
</dbReference>
<keyword evidence="6" id="KW-0949">S-adenosyl-L-methionine</keyword>
<dbReference type="InterPro" id="IPR000878">
    <property type="entry name" value="4pyrrol_Mease"/>
</dbReference>
<feature type="domain" description="Tetrapyrrole methylase" evidence="7">
    <location>
        <begin position="3"/>
        <end position="208"/>
    </location>
</feature>
<dbReference type="Gene3D" id="3.40.1010.10">
    <property type="entry name" value="Cobalt-precorrin-4 Transmethylase, Domain 1"/>
    <property type="match status" value="1"/>
</dbReference>
<evidence type="ECO:0000259" key="7">
    <source>
        <dbReference type="Pfam" id="PF00590"/>
    </source>
</evidence>
<organism evidence="8 9">
    <name type="scientific">Natronincola peptidivorans</name>
    <dbReference type="NCBI Taxonomy" id="426128"/>
    <lineage>
        <taxon>Bacteria</taxon>
        <taxon>Bacillati</taxon>
        <taxon>Bacillota</taxon>
        <taxon>Clostridia</taxon>
        <taxon>Peptostreptococcales</taxon>
        <taxon>Natronincolaceae</taxon>
        <taxon>Natronincola</taxon>
    </lineage>
</organism>
<dbReference type="RefSeq" id="WP_090442517.1">
    <property type="nucleotide sequence ID" value="NZ_FOHU01000006.1"/>
</dbReference>
<evidence type="ECO:0000313" key="9">
    <source>
        <dbReference type="Proteomes" id="UP000199568"/>
    </source>
</evidence>
<dbReference type="OrthoDB" id="9815856at2"/>
<sequence length="253" mass="27910">MAKVYFIGAGPGDPELITLKGHKKIQEADVIIYAGSLVNPQVIADRKENAAVYNSASMTLTEVIEVMKKASREAKTIARVHTGDPSIYGAIREQMDALIELSIDYEVIPGVSSFVASAAQLKKEFTLPEVSQTVILTRMEGRTPVPPKESLSSLAEHQASMAIFLSVQMIDKVVEQLITSYPPETPVAVVQKATWEDEKIVEGTLKNIAERVKEADIKKTAQILVGDFLGNQYALSKLYDENFTHEYRKGKNK</sequence>
<dbReference type="InterPro" id="IPR006362">
    <property type="entry name" value="Cbl_synth_CobM/CibF"/>
</dbReference>
<evidence type="ECO:0000256" key="6">
    <source>
        <dbReference type="ARBA" id="ARBA00022691"/>
    </source>
</evidence>
<dbReference type="InterPro" id="IPR014776">
    <property type="entry name" value="4pyrrole_Mease_sub2"/>
</dbReference>
<accession>A0A1I0CXW3</accession>
<dbReference type="GO" id="GO:0046026">
    <property type="term" value="F:precorrin-4 C11-methyltransferase activity"/>
    <property type="evidence" value="ECO:0007669"/>
    <property type="project" value="InterPro"/>
</dbReference>
<dbReference type="NCBIfam" id="TIGR01465">
    <property type="entry name" value="cobM_cbiF"/>
    <property type="match status" value="1"/>
</dbReference>
<comment type="pathway">
    <text evidence="1">Cofactor biosynthesis; adenosylcobalamin biosynthesis.</text>
</comment>
<evidence type="ECO:0000256" key="3">
    <source>
        <dbReference type="ARBA" id="ARBA00022573"/>
    </source>
</evidence>
<keyword evidence="5 8" id="KW-0808">Transferase</keyword>
<dbReference type="InterPro" id="IPR050161">
    <property type="entry name" value="Siro_Cobalamin_biosynth"/>
</dbReference>
<dbReference type="AlphaFoldDB" id="A0A1I0CXW3"/>
<dbReference type="STRING" id="426128.SAMN05660297_01794"/>